<protein>
    <submittedName>
        <fullName evidence="2">Uncharacterized protein</fullName>
    </submittedName>
</protein>
<proteinExistence type="predicted"/>
<evidence type="ECO:0000256" key="1">
    <source>
        <dbReference type="SAM" id="MobiDB-lite"/>
    </source>
</evidence>
<feature type="compositionally biased region" description="Basic and acidic residues" evidence="1">
    <location>
        <begin position="7"/>
        <end position="16"/>
    </location>
</feature>
<feature type="compositionally biased region" description="Polar residues" evidence="1">
    <location>
        <begin position="57"/>
        <end position="68"/>
    </location>
</feature>
<evidence type="ECO:0000313" key="3">
    <source>
        <dbReference type="Proteomes" id="UP001159363"/>
    </source>
</evidence>
<sequence length="610" mass="68942">MPYTWRSDTKWQERKVPPPPRPLGAAPQPHGKELKSPASWRETSTCPRALVPGLPEQQPTRDSLQHQQSPQLFWATTKQGKPMTVFDFLPCRQAMPRYIYRLGSAQPVDRKDEVNPVFLTDTTKTVPDHDAALRYSTTRVNSTRMKERGKWQIPEKTRLPAAFSETIPTCENPGVTQPRIKSSSPCWEASKLTTLPPWSHWIKELFRHSNGIIPEKHRKIKLGWQFIHNRLNCKIIYLQWDICLHGTLVRPNCNYTPLHLDCTVYQDSPQKQSLQNPFLKIVLSTELLTPSMKVVPVPQCVTRGQHTFHWSSSSSRASRHRSRPQGTLLHFHCCYGRRCQSRVSKCCANPSSTTARPGVPATRPFPEPALRRSPEVRDFSSSSGGPPPFRGFQPLQYQQPVDFRECPNHPRNSSISGIELTQVPPYSVTTGNGRIGDRSLDRHCKETPFQEIPPSLAQSHHYSCSTTLLQPASAAVQPPATATSQPGRRSTPYPVINKKTITMMFEPVSPHQVGQPLVSLTIPDENMRRNRSQRTSQKDTSTEEAETSLKGTMGQCQKRLQTRDPNLYCSPETPISLHVNTPTKIVLSAELFPPTWPCKFQSAARESSTQ</sequence>
<accession>A0ABQ9GD79</accession>
<dbReference type="EMBL" id="JARBHB010000013">
    <property type="protein sequence ID" value="KAJ8870353.1"/>
    <property type="molecule type" value="Genomic_DNA"/>
</dbReference>
<reference evidence="2 3" key="1">
    <citation type="submission" date="2023-02" db="EMBL/GenBank/DDBJ databases">
        <title>LHISI_Scaffold_Assembly.</title>
        <authorList>
            <person name="Stuart O.P."/>
            <person name="Cleave R."/>
            <person name="Magrath M.J.L."/>
            <person name="Mikheyev A.S."/>
        </authorList>
    </citation>
    <scope>NUCLEOTIDE SEQUENCE [LARGE SCALE GENOMIC DNA]</scope>
    <source>
        <strain evidence="2">Daus_M_001</strain>
        <tissue evidence="2">Leg muscle</tissue>
    </source>
</reference>
<gene>
    <name evidence="2" type="ORF">PR048_029374</name>
</gene>
<feature type="region of interest" description="Disordered" evidence="1">
    <location>
        <begin position="1"/>
        <end position="44"/>
    </location>
</feature>
<organism evidence="2 3">
    <name type="scientific">Dryococelus australis</name>
    <dbReference type="NCBI Taxonomy" id="614101"/>
    <lineage>
        <taxon>Eukaryota</taxon>
        <taxon>Metazoa</taxon>
        <taxon>Ecdysozoa</taxon>
        <taxon>Arthropoda</taxon>
        <taxon>Hexapoda</taxon>
        <taxon>Insecta</taxon>
        <taxon>Pterygota</taxon>
        <taxon>Neoptera</taxon>
        <taxon>Polyneoptera</taxon>
        <taxon>Phasmatodea</taxon>
        <taxon>Verophasmatodea</taxon>
        <taxon>Anareolatae</taxon>
        <taxon>Phasmatidae</taxon>
        <taxon>Eurycanthinae</taxon>
        <taxon>Dryococelus</taxon>
    </lineage>
</organism>
<feature type="region of interest" description="Disordered" evidence="1">
    <location>
        <begin position="350"/>
        <end position="394"/>
    </location>
</feature>
<evidence type="ECO:0000313" key="2">
    <source>
        <dbReference type="EMBL" id="KAJ8870353.1"/>
    </source>
</evidence>
<comment type="caution">
    <text evidence="2">The sequence shown here is derived from an EMBL/GenBank/DDBJ whole genome shotgun (WGS) entry which is preliminary data.</text>
</comment>
<feature type="compositionally biased region" description="Basic and acidic residues" evidence="1">
    <location>
        <begin position="369"/>
        <end position="378"/>
    </location>
</feature>
<dbReference type="Proteomes" id="UP001159363">
    <property type="component" value="Chromosome 12"/>
</dbReference>
<feature type="region of interest" description="Disordered" evidence="1">
    <location>
        <begin position="524"/>
        <end position="557"/>
    </location>
</feature>
<keyword evidence="3" id="KW-1185">Reference proteome</keyword>
<name>A0ABQ9GD79_9NEOP</name>
<feature type="region of interest" description="Disordered" evidence="1">
    <location>
        <begin position="49"/>
        <end position="68"/>
    </location>
</feature>